<dbReference type="RefSeq" id="WP_202999112.1">
    <property type="nucleotide sequence ID" value="NZ_JAEMEF010000002.1"/>
</dbReference>
<dbReference type="Proteomes" id="UP000605013">
    <property type="component" value="Unassembled WGS sequence"/>
</dbReference>
<dbReference type="SUPFAM" id="SSF54001">
    <property type="entry name" value="Cysteine proteinases"/>
    <property type="match status" value="1"/>
</dbReference>
<comment type="caution">
    <text evidence="2">The sequence shown here is derived from an EMBL/GenBank/DDBJ whole genome shotgun (WGS) entry which is preliminary data.</text>
</comment>
<dbReference type="EMBL" id="JAEMEF010000002">
    <property type="protein sequence ID" value="MBL7558997.1"/>
    <property type="molecule type" value="Genomic_DNA"/>
</dbReference>
<evidence type="ECO:0000259" key="1">
    <source>
        <dbReference type="Pfam" id="PF01841"/>
    </source>
</evidence>
<evidence type="ECO:0000313" key="2">
    <source>
        <dbReference type="EMBL" id="MBL7558997.1"/>
    </source>
</evidence>
<dbReference type="InterPro" id="IPR002931">
    <property type="entry name" value="Transglutaminase-like"/>
</dbReference>
<dbReference type="InterPro" id="IPR038765">
    <property type="entry name" value="Papain-like_cys_pep_sf"/>
</dbReference>
<proteinExistence type="predicted"/>
<accession>A0ABS1WIP0</accession>
<evidence type="ECO:0000313" key="3">
    <source>
        <dbReference type="Proteomes" id="UP000605013"/>
    </source>
</evidence>
<reference evidence="2 3" key="1">
    <citation type="submission" date="2020-12" db="EMBL/GenBank/DDBJ databases">
        <title>Olleya sediminilitoris sp. nov., isolated from a tidal flat.</title>
        <authorList>
            <person name="Park S."/>
            <person name="Yoon J.-H."/>
        </authorList>
    </citation>
    <scope>NUCLEOTIDE SEQUENCE [LARGE SCALE GENOMIC DNA]</scope>
    <source>
        <strain evidence="2 3">YSTF-M6</strain>
    </source>
</reference>
<gene>
    <name evidence="2" type="ORF">JAO71_04195</name>
</gene>
<organism evidence="2 3">
    <name type="scientific">Olleya sediminilitoris</name>
    <dbReference type="NCBI Taxonomy" id="2795739"/>
    <lineage>
        <taxon>Bacteria</taxon>
        <taxon>Pseudomonadati</taxon>
        <taxon>Bacteroidota</taxon>
        <taxon>Flavobacteriia</taxon>
        <taxon>Flavobacteriales</taxon>
        <taxon>Flavobacteriaceae</taxon>
    </lineage>
</organism>
<sequence length="372" mass="42587">MKKVLKVLLIVLLFNACKNNQQQTHNGLPIVKATKQNIDYKIDDTWSFGRWGIAPQVAHDTLPVICYKQNQEFTFKTDIDSISFNIKPNTTKSFYVVLNDSLYAHTIIKGVPFKANQITHDTTNKSNIIINYSTDANSYLKTLKNEYPLDFINNNKSEKQTVLETLNWTNSRWKHNGNNTPKQQDAISILNEAKQGGEFPCFAYAIVLKDQLNANGYKARTVYLKTEDAAYRKGSPGHVVTEVYLKDSNKWAFIDGQFNVMPTLNGTPLNAVQFQNAINNNYQDLVLESLGKEVITKRNYIAFVYDYLFYLDTTLNNSYSKNESYTINGKKSLMLVPLAAQNLTKIDFWKMDVDYCLYTNAIQDFYAKPISQ</sequence>
<dbReference type="Pfam" id="PF01841">
    <property type="entry name" value="Transglut_core"/>
    <property type="match status" value="1"/>
</dbReference>
<feature type="domain" description="Transglutaminase-like" evidence="1">
    <location>
        <begin position="151"/>
        <end position="255"/>
    </location>
</feature>
<name>A0ABS1WIP0_9FLAO</name>
<keyword evidence="3" id="KW-1185">Reference proteome</keyword>
<protein>
    <submittedName>
        <fullName evidence="2">Transglutaminase domain-containing protein</fullName>
    </submittedName>
</protein>